<accession>A0ABV9M828</accession>
<gene>
    <name evidence="1" type="ORF">ACFO3L_11095</name>
</gene>
<comment type="caution">
    <text evidence="1">The sequence shown here is derived from an EMBL/GenBank/DDBJ whole genome shotgun (WGS) entry which is preliminary data.</text>
</comment>
<dbReference type="EMBL" id="JBHSGT010000066">
    <property type="protein sequence ID" value="MFC4711144.1"/>
    <property type="molecule type" value="Genomic_DNA"/>
</dbReference>
<proteinExistence type="predicted"/>
<dbReference type="Proteomes" id="UP001596026">
    <property type="component" value="Unassembled WGS sequence"/>
</dbReference>
<evidence type="ECO:0000313" key="2">
    <source>
        <dbReference type="Proteomes" id="UP001596026"/>
    </source>
</evidence>
<evidence type="ECO:0000313" key="1">
    <source>
        <dbReference type="EMBL" id="MFC4711144.1"/>
    </source>
</evidence>
<dbReference type="RefSeq" id="WP_379967477.1">
    <property type="nucleotide sequence ID" value="NZ_JBHSGT010000066.1"/>
</dbReference>
<reference evidence="2" key="1">
    <citation type="journal article" date="2019" name="Int. J. Syst. Evol. Microbiol.">
        <title>The Global Catalogue of Microorganisms (GCM) 10K type strain sequencing project: providing services to taxonomists for standard genome sequencing and annotation.</title>
        <authorList>
            <consortium name="The Broad Institute Genomics Platform"/>
            <consortium name="The Broad Institute Genome Sequencing Center for Infectious Disease"/>
            <person name="Wu L."/>
            <person name="Ma J."/>
        </authorList>
    </citation>
    <scope>NUCLEOTIDE SEQUENCE [LARGE SCALE GENOMIC DNA]</scope>
    <source>
        <strain evidence="2">CGMCC 1.19061</strain>
    </source>
</reference>
<organism evidence="1 2">
    <name type="scientific">Enterococcus eurekensis</name>
    <dbReference type="NCBI Taxonomy" id="1159753"/>
    <lineage>
        <taxon>Bacteria</taxon>
        <taxon>Bacillati</taxon>
        <taxon>Bacillota</taxon>
        <taxon>Bacilli</taxon>
        <taxon>Lactobacillales</taxon>
        <taxon>Enterococcaceae</taxon>
        <taxon>Enterococcus</taxon>
    </lineage>
</organism>
<sequence length="284" mass="33172">MIYNKDAAFPYPILSRTSSSYKENYFSFDVDRIEETKDSYIIPFTYKISTPFIEQLLKDGKATLLFIAQSNDNYFERLSFGQNKVELKKKRLSLSKRTKLQLQIQTLEEISFSESNDLNDFYHMHKDRLIVRPNSLLGYSDEVVFEGSEVRPLELFEQSVRENLETPFKIELTSEVINLVFKDRKYTFDSGNIKKSLKNMYFYLGLNRALSEFIQEYGAGEEFINLLEMPVPEKGLHIKLRDLMLNKNIVELDFESLDSVIQQMSDGIIEKFIDGVKEMSENGN</sequence>
<protein>
    <submittedName>
        <fullName evidence="1">Uncharacterized protein</fullName>
    </submittedName>
</protein>
<keyword evidence="2" id="KW-1185">Reference proteome</keyword>
<name>A0ABV9M828_9ENTE</name>